<keyword evidence="2 4" id="KW-0378">Hydrolase</keyword>
<reference evidence="6 8" key="2">
    <citation type="journal article" date="2019" name="Nat. Microbiol.">
        <title>Wide diversity of methane and short-chain alkane metabolisms in uncultured archaea.</title>
        <authorList>
            <person name="Borrel G."/>
            <person name="Adam P.S."/>
            <person name="McKay L.J."/>
            <person name="Chen L.X."/>
            <person name="Sierra-Garcia I.N."/>
            <person name="Sieber C.M."/>
            <person name="Letourneur Q."/>
            <person name="Ghozlane A."/>
            <person name="Andersen G.L."/>
            <person name="Li W.J."/>
            <person name="Hallam S.J."/>
            <person name="Muyzer G."/>
            <person name="de Oliveira V.M."/>
            <person name="Inskeep W.P."/>
            <person name="Banfield J.F."/>
            <person name="Gribaldo S."/>
        </authorList>
    </citation>
    <scope>NUCLEOTIDE SEQUENCE [LARGE SCALE GENOMIC DNA]</scope>
    <source>
        <strain evidence="6">NM4</strain>
    </source>
</reference>
<accession>A0A429GQG8</accession>
<dbReference type="InterPro" id="IPR007508">
    <property type="entry name" value="DtdA"/>
</dbReference>
<dbReference type="Gene3D" id="3.40.630.50">
    <property type="entry name" value="AF0625-like"/>
    <property type="match status" value="1"/>
</dbReference>
<dbReference type="PIRSF" id="PIRSF016210">
    <property type="entry name" value="UCP016210"/>
    <property type="match status" value="1"/>
</dbReference>
<comment type="catalytic activity">
    <reaction evidence="4">
        <text>glycyl-tRNA(Ala) + H2O = tRNA(Ala) + glycine + H(+)</text>
        <dbReference type="Rhea" id="RHEA:53744"/>
        <dbReference type="Rhea" id="RHEA-COMP:9657"/>
        <dbReference type="Rhea" id="RHEA-COMP:13640"/>
        <dbReference type="ChEBI" id="CHEBI:15377"/>
        <dbReference type="ChEBI" id="CHEBI:15378"/>
        <dbReference type="ChEBI" id="CHEBI:57305"/>
        <dbReference type="ChEBI" id="CHEBI:78442"/>
        <dbReference type="ChEBI" id="CHEBI:78522"/>
        <dbReference type="EC" id="3.1.1.96"/>
    </reaction>
</comment>
<gene>
    <name evidence="4" type="primary">dtdA</name>
    <name evidence="5" type="ORF">D6D85_05105</name>
    <name evidence="6" type="ORF">EF810_02735</name>
</gene>
<dbReference type="GO" id="GO:0008270">
    <property type="term" value="F:zinc ion binding"/>
    <property type="evidence" value="ECO:0007669"/>
    <property type="project" value="UniProtKB-UniRule"/>
</dbReference>
<dbReference type="Proteomes" id="UP000316217">
    <property type="component" value="Unassembled WGS sequence"/>
</dbReference>
<evidence type="ECO:0000313" key="5">
    <source>
        <dbReference type="EMBL" id="RSN75917.1"/>
    </source>
</evidence>
<name>A0A429GQG8_9CREN</name>
<comment type="cofactor">
    <cofactor evidence="4">
        <name>Zn(2+)</name>
        <dbReference type="ChEBI" id="CHEBI:29105"/>
    </cofactor>
    <text evidence="4">Binds 2 Zn(2+) ions per subunit.</text>
</comment>
<protein>
    <recommendedName>
        <fullName evidence="4">D-aminoacyl-tRNA deacylase</fullName>
        <ecNumber evidence="4">3.1.1.96</ecNumber>
    </recommendedName>
</protein>
<dbReference type="Proteomes" id="UP000277582">
    <property type="component" value="Unassembled WGS sequence"/>
</dbReference>
<comment type="function">
    <text evidence="4">D-aminoacyl-tRNA deacylase with broad substrate specificity. By recycling D-aminoacyl-tRNA to D-amino acids and free tRNA molecules, this enzyme counteracts the toxicity associated with the formation of D-aminoacyl-tRNA entities in vivo.</text>
</comment>
<dbReference type="EMBL" id="RCOS01000066">
    <property type="protein sequence ID" value="RSN75917.1"/>
    <property type="molecule type" value="Genomic_DNA"/>
</dbReference>
<keyword evidence="7" id="KW-1185">Reference proteome</keyword>
<dbReference type="HAMAP" id="MF_00562">
    <property type="entry name" value="Deacylase_DtdA"/>
    <property type="match status" value="1"/>
</dbReference>
<keyword evidence="3 4" id="KW-0862">Zinc</keyword>
<dbReference type="Gene3D" id="3.40.50.10700">
    <property type="entry name" value="AF0625-like"/>
    <property type="match status" value="1"/>
</dbReference>
<dbReference type="PANTHER" id="PTHR34667">
    <property type="entry name" value="D-AMINOACYL-TRNA DEACYLASE"/>
    <property type="match status" value="1"/>
</dbReference>
<organism evidence="5 7">
    <name type="scientific">Candidatus Methanodesulfokora washburnensis</name>
    <dbReference type="NCBI Taxonomy" id="2478471"/>
    <lineage>
        <taxon>Archaea</taxon>
        <taxon>Thermoproteota</taxon>
        <taxon>Candidatus Korarchaeia</taxon>
        <taxon>Candidatus Korarchaeia incertae sedis</taxon>
        <taxon>Candidatus Methanodesulfokora</taxon>
    </lineage>
</organism>
<proteinExistence type="inferred from homology"/>
<evidence type="ECO:0000313" key="6">
    <source>
        <dbReference type="EMBL" id="RZN62489.1"/>
    </source>
</evidence>
<dbReference type="EC" id="3.1.1.96" evidence="4"/>
<evidence type="ECO:0000256" key="3">
    <source>
        <dbReference type="ARBA" id="ARBA00022833"/>
    </source>
</evidence>
<evidence type="ECO:0000256" key="1">
    <source>
        <dbReference type="ARBA" id="ARBA00022723"/>
    </source>
</evidence>
<dbReference type="EMBL" id="RXII01000046">
    <property type="protein sequence ID" value="RZN62489.1"/>
    <property type="molecule type" value="Genomic_DNA"/>
</dbReference>
<evidence type="ECO:0000313" key="7">
    <source>
        <dbReference type="Proteomes" id="UP000277582"/>
    </source>
</evidence>
<dbReference type="Pfam" id="PF04414">
    <property type="entry name" value="tRNA_deacylase"/>
    <property type="match status" value="1"/>
</dbReference>
<dbReference type="SUPFAM" id="SSF142535">
    <property type="entry name" value="AF0625-like"/>
    <property type="match status" value="1"/>
</dbReference>
<dbReference type="GO" id="GO:0051499">
    <property type="term" value="F:D-aminoacyl-tRNA deacylase activity"/>
    <property type="evidence" value="ECO:0007669"/>
    <property type="project" value="UniProtKB-UniRule"/>
</dbReference>
<evidence type="ECO:0000313" key="8">
    <source>
        <dbReference type="Proteomes" id="UP000316217"/>
    </source>
</evidence>
<dbReference type="OrthoDB" id="9863at2157"/>
<comment type="caution">
    <text evidence="5">The sequence shown here is derived from an EMBL/GenBank/DDBJ whole genome shotgun (WGS) entry which is preliminary data.</text>
</comment>
<keyword evidence="1 4" id="KW-0479">Metal-binding</keyword>
<comment type="catalytic activity">
    <reaction evidence="4">
        <text>a D-aminoacyl-tRNA + H2O = a tRNA + a D-alpha-amino acid + H(+)</text>
        <dbReference type="Rhea" id="RHEA:13953"/>
        <dbReference type="Rhea" id="RHEA-COMP:10123"/>
        <dbReference type="Rhea" id="RHEA-COMP:10124"/>
        <dbReference type="ChEBI" id="CHEBI:15377"/>
        <dbReference type="ChEBI" id="CHEBI:15378"/>
        <dbReference type="ChEBI" id="CHEBI:59871"/>
        <dbReference type="ChEBI" id="CHEBI:78442"/>
        <dbReference type="ChEBI" id="CHEBI:79333"/>
        <dbReference type="EC" id="3.1.1.96"/>
    </reaction>
</comment>
<dbReference type="PANTHER" id="PTHR34667:SF1">
    <property type="entry name" value="D-AMINOACYL-TRNA DEACYLASE"/>
    <property type="match status" value="1"/>
</dbReference>
<dbReference type="AlphaFoldDB" id="A0A429GQG8"/>
<dbReference type="GO" id="GO:0019478">
    <property type="term" value="P:D-amino acid catabolic process"/>
    <property type="evidence" value="ECO:0007669"/>
    <property type="project" value="UniProtKB-UniRule"/>
</dbReference>
<comment type="similarity">
    <text evidence="4">Belongs to the DtdA deacylase family.</text>
</comment>
<evidence type="ECO:0000256" key="2">
    <source>
        <dbReference type="ARBA" id="ARBA00022801"/>
    </source>
</evidence>
<reference evidence="5 7" key="1">
    <citation type="submission" date="2018-10" db="EMBL/GenBank/DDBJ databases">
        <title>Co-occurring genomic capacity for anaerobic methane metabolism and dissimilatory sulfite reduction discovered in the Korarchaeota.</title>
        <authorList>
            <person name="Mckay L.J."/>
            <person name="Dlakic M."/>
            <person name="Fields M.W."/>
            <person name="Delmont T.O."/>
            <person name="Eren A.M."/>
            <person name="Jay Z.J."/>
            <person name="Klingelsmith K.B."/>
            <person name="Rusch D.B."/>
            <person name="Inskeep W.P."/>
        </authorList>
    </citation>
    <scope>NUCLEOTIDE SEQUENCE [LARGE SCALE GENOMIC DNA]</scope>
    <source>
        <strain evidence="5 7">MDKW</strain>
    </source>
</reference>
<dbReference type="RefSeq" id="WP_125670953.1">
    <property type="nucleotide sequence ID" value="NZ_RCOS01000066.1"/>
</dbReference>
<evidence type="ECO:0000256" key="4">
    <source>
        <dbReference type="HAMAP-Rule" id="MF_00562"/>
    </source>
</evidence>
<dbReference type="InterPro" id="IPR018033">
    <property type="entry name" value="Deacylase_DtdA_archaea"/>
</dbReference>
<sequence length="261" mass="28618">MQKIALAVSEEDKASVNIGRHVELLLSEKEERIKLVRTNELHIYLKSHKELAPWADAVIFLSRHSGSPGKPVITAHAPGNFANAEYGGEPGKLSIAFPYLMKLFLIEAEKNSAGSGYEVAMEPTHHGPSFDVPTAFVEIGSSEREWIDEKAGEIVAVSLLSALKKLDQGNFEVAVGLGGPHINHHFTEIQLRSKYAVGHILRNYDIDGASKSSVISAFERSVPPARTAILDWKSLRSDHKSKIIPILEEIGVSIVKTKDLV</sequence>
<comment type="subunit">
    <text evidence="4">Monomer.</text>
</comment>